<evidence type="ECO:0000313" key="2">
    <source>
        <dbReference type="Proteomes" id="UP000186323"/>
    </source>
</evidence>
<reference evidence="2" key="1">
    <citation type="submission" date="2016-10" db="EMBL/GenBank/DDBJ databases">
        <authorList>
            <person name="Wegmann U."/>
        </authorList>
    </citation>
    <scope>NUCLEOTIDE SEQUENCE [LARGE SCALE GENOMIC DNA]</scope>
</reference>
<sequence>MNEGHLGTFSFGGERAATDNHPAIIHHLPLSEDVTASLAVGTLLKAVDVYGASAAIGEESSGVTGASVDAATFAAKVGSKVGTYVFSYDSEWKLSGQSATLSEYGVTPEGSPSSGDTLTVTLVLSDVLYTPFKYADTAEPCAVVDLPCDPTGKNGEKSAACVVHGTVKARVLKTGDGQVPTNGQLASLARRGVFAV</sequence>
<proteinExistence type="predicted"/>
<name>A0A1K1LB57_9BACT</name>
<protein>
    <submittedName>
        <fullName evidence="1">Uncharacterized protein</fullName>
    </submittedName>
</protein>
<dbReference type="EMBL" id="LT630450">
    <property type="protein sequence ID" value="SFV71946.1"/>
    <property type="molecule type" value="Genomic_DNA"/>
</dbReference>
<organism evidence="1 2">
    <name type="scientific">Desulfovibrio piger</name>
    <dbReference type="NCBI Taxonomy" id="901"/>
    <lineage>
        <taxon>Bacteria</taxon>
        <taxon>Pseudomonadati</taxon>
        <taxon>Thermodesulfobacteriota</taxon>
        <taxon>Desulfovibrionia</taxon>
        <taxon>Desulfovibrionales</taxon>
        <taxon>Desulfovibrionaceae</taxon>
        <taxon>Desulfovibrio</taxon>
    </lineage>
</organism>
<dbReference type="AlphaFoldDB" id="A0A1K1LB57"/>
<dbReference type="KEGG" id="dpg:DESPIGER_0041"/>
<dbReference type="OrthoDB" id="5462978at2"/>
<dbReference type="Proteomes" id="UP000186323">
    <property type="component" value="Chromosome I"/>
</dbReference>
<evidence type="ECO:0000313" key="1">
    <source>
        <dbReference type="EMBL" id="SFV71946.1"/>
    </source>
</evidence>
<gene>
    <name evidence="1" type="ORF">DESPIGER_0041</name>
</gene>
<keyword evidence="2" id="KW-1185">Reference proteome</keyword>
<accession>A0A1K1LB57</accession>
<dbReference type="RefSeq" id="WP_006006602.1">
    <property type="nucleotide sequence ID" value="NZ_CABKOD010000040.1"/>
</dbReference>